<sequence>MSHHSAVSFQDQSPLQEYNVVLDDPVPELEIDDILESPAIAILRGASQRGSDLLLQDGYTYVIDKNLKSGQRWRCSVRNKSIKCRAAITQLHEDTFVCNPQPHTCNSKDCAEALVKIRRHIRKEAKCRPYASASTIVKEGLQKHLPQNTPIANLPKMDALIRATNKCRQKRRPKHPLELQFEWVEEALPKNFVQEDVRVGAYRHTILFTEFGLQLASQARTWYVDATFKSVQSPFKQLWGIHAFIAQNKCIKQVPLIQVLMTRRTIGDYSAVLEAIKARLPADVSLQSVMMDFETAVWTSFGRIYPDLQLRGCSFHWTQAVWKRIQLYGLSIPYYKKKNTYKFLRQLLCLPFLPAEQIPETFHHLHSLVLPNHSDGLHQLFAYMESTWISSRRAGFTPYQWSVFGQTVRTNNDVEGWHNNLNKLCERVGASCNVYELIDVLYKECSLVTVQHQLVAQEKLEKHQKAIHMKISHPTLTHMKISHPTLTHMKISHPTLTHMKISHPTRSPPPTPEDQPPHSHHMKISHPTLTHMKISHPTLTHMKISHPTLTHMKISHPTLTHMKISHPTLTHMKISHPTLIHMKISHPALTHMKISHPTLIHMKISHPALTHMKISHPTLTHMKISHPTLIHMKISHPALTHMKISHPTLTHMKISHPTLIHMKISHPTLTHMKISHPKCSWGSVLVYCIVYWYILHIYLQKE</sequence>
<protein>
    <submittedName>
        <fullName evidence="7">Adhesive plaque matrix protein</fullName>
    </submittedName>
</protein>
<evidence type="ECO:0000256" key="4">
    <source>
        <dbReference type="SAM" id="MobiDB-lite"/>
    </source>
</evidence>
<dbReference type="OrthoDB" id="10029846at2759"/>
<dbReference type="SUPFAM" id="SSF141571">
    <property type="entry name" value="Pentapeptide repeat-like"/>
    <property type="match status" value="1"/>
</dbReference>
<dbReference type="Gene3D" id="2.20.25.240">
    <property type="match status" value="1"/>
</dbReference>
<feature type="region of interest" description="Disordered" evidence="4">
    <location>
        <begin position="500"/>
        <end position="523"/>
    </location>
</feature>
<keyword evidence="2" id="KW-0863">Zinc-finger</keyword>
<organism evidence="7 8">
    <name type="scientific">Chionoecetes opilio</name>
    <name type="common">Atlantic snow crab</name>
    <name type="synonym">Cancer opilio</name>
    <dbReference type="NCBI Taxonomy" id="41210"/>
    <lineage>
        <taxon>Eukaryota</taxon>
        <taxon>Metazoa</taxon>
        <taxon>Ecdysozoa</taxon>
        <taxon>Arthropoda</taxon>
        <taxon>Crustacea</taxon>
        <taxon>Multicrustacea</taxon>
        <taxon>Malacostraca</taxon>
        <taxon>Eumalacostraca</taxon>
        <taxon>Eucarida</taxon>
        <taxon>Decapoda</taxon>
        <taxon>Pleocyemata</taxon>
        <taxon>Brachyura</taxon>
        <taxon>Eubrachyura</taxon>
        <taxon>Majoidea</taxon>
        <taxon>Majidae</taxon>
        <taxon>Chionoecetes</taxon>
    </lineage>
</organism>
<dbReference type="PANTHER" id="PTHR20956:SF12">
    <property type="entry name" value="FLYWCH-TYPE DOMAIN-CONTAINING PROTEIN"/>
    <property type="match status" value="1"/>
</dbReference>
<dbReference type="InterPro" id="IPR007588">
    <property type="entry name" value="Znf_FLYWCH"/>
</dbReference>
<keyword evidence="5" id="KW-1133">Transmembrane helix</keyword>
<accession>A0A8J4YLI6</accession>
<evidence type="ECO:0000313" key="8">
    <source>
        <dbReference type="Proteomes" id="UP000770661"/>
    </source>
</evidence>
<comment type="caution">
    <text evidence="7">The sequence shown here is derived from an EMBL/GenBank/DDBJ whole genome shotgun (WGS) entry which is preliminary data.</text>
</comment>
<dbReference type="GO" id="GO:0008270">
    <property type="term" value="F:zinc ion binding"/>
    <property type="evidence" value="ECO:0007669"/>
    <property type="project" value="UniProtKB-KW"/>
</dbReference>
<evidence type="ECO:0000313" key="7">
    <source>
        <dbReference type="EMBL" id="KAG0729295.1"/>
    </source>
</evidence>
<dbReference type="Pfam" id="PF04500">
    <property type="entry name" value="FLYWCH"/>
    <property type="match status" value="1"/>
</dbReference>
<evidence type="ECO:0000256" key="5">
    <source>
        <dbReference type="SAM" id="Phobius"/>
    </source>
</evidence>
<keyword evidence="3" id="KW-0862">Zinc</keyword>
<keyword evidence="5" id="KW-0472">Membrane</keyword>
<keyword evidence="5" id="KW-0812">Transmembrane</keyword>
<evidence type="ECO:0000259" key="6">
    <source>
        <dbReference type="Pfam" id="PF04500"/>
    </source>
</evidence>
<keyword evidence="8" id="KW-1185">Reference proteome</keyword>
<keyword evidence="1" id="KW-0479">Metal-binding</keyword>
<dbReference type="EMBL" id="JACEEZ010001360">
    <property type="protein sequence ID" value="KAG0729295.1"/>
    <property type="molecule type" value="Genomic_DNA"/>
</dbReference>
<name>A0A8J4YLI6_CHIOP</name>
<reference evidence="7" key="1">
    <citation type="submission" date="2020-07" db="EMBL/GenBank/DDBJ databases">
        <title>The High-quality genome of the commercially important snow crab, Chionoecetes opilio.</title>
        <authorList>
            <person name="Jeong J.-H."/>
            <person name="Ryu S."/>
        </authorList>
    </citation>
    <scope>NUCLEOTIDE SEQUENCE</scope>
    <source>
        <strain evidence="7">MADBK_172401_WGS</strain>
        <tissue evidence="7">Digestive gland</tissue>
    </source>
</reference>
<dbReference type="Proteomes" id="UP000770661">
    <property type="component" value="Unassembled WGS sequence"/>
</dbReference>
<dbReference type="PANTHER" id="PTHR20956">
    <property type="entry name" value="HEH2P"/>
    <property type="match status" value="1"/>
</dbReference>
<feature type="transmembrane region" description="Helical" evidence="5">
    <location>
        <begin position="680"/>
        <end position="699"/>
    </location>
</feature>
<evidence type="ECO:0000256" key="3">
    <source>
        <dbReference type="ARBA" id="ARBA00022833"/>
    </source>
</evidence>
<evidence type="ECO:0000256" key="1">
    <source>
        <dbReference type="ARBA" id="ARBA00022723"/>
    </source>
</evidence>
<dbReference type="InterPro" id="IPR032675">
    <property type="entry name" value="LRR_dom_sf"/>
</dbReference>
<evidence type="ECO:0000256" key="2">
    <source>
        <dbReference type="ARBA" id="ARBA00022771"/>
    </source>
</evidence>
<gene>
    <name evidence="7" type="primary">FP1_0</name>
    <name evidence="7" type="ORF">GWK47_003537</name>
</gene>
<feature type="domain" description="FLYWCH-type" evidence="6">
    <location>
        <begin position="47"/>
        <end position="91"/>
    </location>
</feature>
<dbReference type="AlphaFoldDB" id="A0A8J4YLI6"/>
<dbReference type="Gene3D" id="3.80.10.10">
    <property type="entry name" value="Ribonuclease Inhibitor"/>
    <property type="match status" value="1"/>
</dbReference>
<proteinExistence type="predicted"/>